<evidence type="ECO:0000256" key="7">
    <source>
        <dbReference type="ARBA" id="ARBA00023264"/>
    </source>
</evidence>
<evidence type="ECO:0000256" key="8">
    <source>
        <dbReference type="ARBA" id="ARBA00024069"/>
    </source>
</evidence>
<comment type="subunit">
    <text evidence="9 10">Homodimer. Probably interacts with PlsY.</text>
</comment>
<keyword evidence="7 10" id="KW-1208">Phospholipid metabolism</keyword>
<name>A0A7C0VBL5_UNCW3</name>
<dbReference type="PANTHER" id="PTHR30100">
    <property type="entry name" value="FATTY ACID/PHOSPHOLIPID SYNTHESIS PROTEIN PLSX"/>
    <property type="match status" value="1"/>
</dbReference>
<keyword evidence="2 10" id="KW-0963">Cytoplasm</keyword>
<dbReference type="GO" id="GO:0005737">
    <property type="term" value="C:cytoplasm"/>
    <property type="evidence" value="ECO:0007669"/>
    <property type="project" value="UniProtKB-SubCell"/>
</dbReference>
<dbReference type="InterPro" id="IPR012281">
    <property type="entry name" value="Phospholipid_synth_PlsX-like"/>
</dbReference>
<keyword evidence="4 10" id="KW-0808">Transferase</keyword>
<dbReference type="UniPathway" id="UPA00085"/>
<dbReference type="AlphaFoldDB" id="A0A7C0VBL5"/>
<evidence type="ECO:0000256" key="6">
    <source>
        <dbReference type="ARBA" id="ARBA00023209"/>
    </source>
</evidence>
<dbReference type="PIRSF" id="PIRSF002465">
    <property type="entry name" value="Phsphlp_syn_PlsX"/>
    <property type="match status" value="1"/>
</dbReference>
<dbReference type="Proteomes" id="UP000885847">
    <property type="component" value="Unassembled WGS sequence"/>
</dbReference>
<dbReference type="GO" id="GO:0043811">
    <property type="term" value="F:phosphate:acyl-[acyl carrier protein] acyltransferase activity"/>
    <property type="evidence" value="ECO:0007669"/>
    <property type="project" value="UniProtKB-UniRule"/>
</dbReference>
<keyword evidence="11" id="KW-0012">Acyltransferase</keyword>
<accession>A0A7C0VBL5</accession>
<proteinExistence type="inferred from homology"/>
<dbReference type="Pfam" id="PF02504">
    <property type="entry name" value="FA_synthesis"/>
    <property type="match status" value="1"/>
</dbReference>
<dbReference type="PANTHER" id="PTHR30100:SF1">
    <property type="entry name" value="PHOSPHATE ACYLTRANSFERASE"/>
    <property type="match status" value="1"/>
</dbReference>
<dbReference type="EC" id="2.3.1.274" evidence="8 10"/>
<keyword evidence="3 10" id="KW-0444">Lipid biosynthesis</keyword>
<evidence type="ECO:0000313" key="11">
    <source>
        <dbReference type="EMBL" id="HDI83867.1"/>
    </source>
</evidence>
<evidence type="ECO:0000256" key="3">
    <source>
        <dbReference type="ARBA" id="ARBA00022516"/>
    </source>
</evidence>
<keyword evidence="5 10" id="KW-0443">Lipid metabolism</keyword>
<comment type="catalytic activity">
    <reaction evidence="1 10">
        <text>a fatty acyl-[ACP] + phosphate = an acyl phosphate + holo-[ACP]</text>
        <dbReference type="Rhea" id="RHEA:42292"/>
        <dbReference type="Rhea" id="RHEA-COMP:9685"/>
        <dbReference type="Rhea" id="RHEA-COMP:14125"/>
        <dbReference type="ChEBI" id="CHEBI:43474"/>
        <dbReference type="ChEBI" id="CHEBI:59918"/>
        <dbReference type="ChEBI" id="CHEBI:64479"/>
        <dbReference type="ChEBI" id="CHEBI:138651"/>
        <dbReference type="EC" id="2.3.1.274"/>
    </reaction>
</comment>
<evidence type="ECO:0000256" key="2">
    <source>
        <dbReference type="ARBA" id="ARBA00022490"/>
    </source>
</evidence>
<evidence type="ECO:0000256" key="5">
    <source>
        <dbReference type="ARBA" id="ARBA00023098"/>
    </source>
</evidence>
<gene>
    <name evidence="10 11" type="primary">plsX</name>
    <name evidence="11" type="ORF">ENF18_08780</name>
</gene>
<dbReference type="InterPro" id="IPR003664">
    <property type="entry name" value="FA_synthesis"/>
</dbReference>
<dbReference type="Gene3D" id="3.40.718.10">
    <property type="entry name" value="Isopropylmalate Dehydrogenase"/>
    <property type="match status" value="1"/>
</dbReference>
<comment type="subcellular location">
    <subcellularLocation>
        <location evidence="10">Cytoplasm</location>
    </subcellularLocation>
    <text evidence="10">Associated with the membrane possibly through PlsY.</text>
</comment>
<dbReference type="NCBIfam" id="TIGR00182">
    <property type="entry name" value="plsX"/>
    <property type="match status" value="1"/>
</dbReference>
<dbReference type="GO" id="GO:0006633">
    <property type="term" value="P:fatty acid biosynthetic process"/>
    <property type="evidence" value="ECO:0007669"/>
    <property type="project" value="UniProtKB-UniRule"/>
</dbReference>
<reference evidence="11" key="1">
    <citation type="journal article" date="2020" name="mSystems">
        <title>Genome- and Community-Level Interaction Insights into Carbon Utilization and Element Cycling Functions of Hydrothermarchaeota in Hydrothermal Sediment.</title>
        <authorList>
            <person name="Zhou Z."/>
            <person name="Liu Y."/>
            <person name="Xu W."/>
            <person name="Pan J."/>
            <person name="Luo Z.H."/>
            <person name="Li M."/>
        </authorList>
    </citation>
    <scope>NUCLEOTIDE SEQUENCE [LARGE SCALE GENOMIC DNA]</scope>
    <source>
        <strain evidence="11">HyVt-102</strain>
    </source>
</reference>
<evidence type="ECO:0000256" key="10">
    <source>
        <dbReference type="HAMAP-Rule" id="MF_00019"/>
    </source>
</evidence>
<protein>
    <recommendedName>
        <fullName evidence="8 10">Phosphate acyltransferase</fullName>
        <ecNumber evidence="8 10">2.3.1.274</ecNumber>
    </recommendedName>
    <alternativeName>
        <fullName evidence="10">Acyl-ACP phosphotransacylase</fullName>
    </alternativeName>
    <alternativeName>
        <fullName evidence="10">Acyl-[acyl-carrier-protein]--phosphate acyltransferase</fullName>
    </alternativeName>
    <alternativeName>
        <fullName evidence="10">Phosphate-acyl-ACP acyltransferase</fullName>
    </alternativeName>
</protein>
<comment type="function">
    <text evidence="10">Catalyzes the reversible formation of acyl-phosphate (acyl-PO(4)) from acyl-[acyl-carrier-protein] (acyl-ACP). This enzyme utilizes acyl-ACP as fatty acyl donor, but not acyl-CoA.</text>
</comment>
<keyword evidence="6 10" id="KW-0594">Phospholipid biosynthesis</keyword>
<sequence>MGGDYAPEEIIKGAAMACEESHGELKIVLIGDEKKIREFDIPPTMEIVHTDVVIGMDEHPSEAFKKKKDSSIGIGIRLQREGKADAFLSAGNTGAVVAFSLLLLGRIKGVKRPALATFFPAIDGYTLVLDVGANSDVKPEYLYQFGVMGSVYLKKVYGIENPSVGLLSMGEERIKGSSLIQQAHQMLEEGAKKGHLNFYGNIEGHDILEGKTDVCVVDGFTGNAVLKFGESLVSYIIGHLKKAAKSSLRVGLGALLMKPAFVELLQKVNYEEYGGAVLLGVDGISVVSHGKSKANAIKSAINLTLKMYRERVNEIIREELEA</sequence>
<comment type="caution">
    <text evidence="11">The sequence shown here is derived from an EMBL/GenBank/DDBJ whole genome shotgun (WGS) entry which is preliminary data.</text>
</comment>
<dbReference type="EMBL" id="DQWE01000407">
    <property type="protein sequence ID" value="HDI83867.1"/>
    <property type="molecule type" value="Genomic_DNA"/>
</dbReference>
<comment type="similarity">
    <text evidence="10">Belongs to the PlsX family.</text>
</comment>
<dbReference type="HAMAP" id="MF_00019">
    <property type="entry name" value="PlsX"/>
    <property type="match status" value="1"/>
</dbReference>
<comment type="pathway">
    <text evidence="10">Lipid metabolism; phospholipid metabolism.</text>
</comment>
<evidence type="ECO:0000256" key="9">
    <source>
        <dbReference type="ARBA" id="ARBA00046608"/>
    </source>
</evidence>
<organism evidence="11">
    <name type="scientific">candidate division WOR-3 bacterium</name>
    <dbReference type="NCBI Taxonomy" id="2052148"/>
    <lineage>
        <taxon>Bacteria</taxon>
        <taxon>Bacteria division WOR-3</taxon>
    </lineage>
</organism>
<dbReference type="SUPFAM" id="SSF53659">
    <property type="entry name" value="Isocitrate/Isopropylmalate dehydrogenase-like"/>
    <property type="match status" value="1"/>
</dbReference>
<dbReference type="GO" id="GO:0008654">
    <property type="term" value="P:phospholipid biosynthetic process"/>
    <property type="evidence" value="ECO:0007669"/>
    <property type="project" value="UniProtKB-KW"/>
</dbReference>
<evidence type="ECO:0000256" key="4">
    <source>
        <dbReference type="ARBA" id="ARBA00022679"/>
    </source>
</evidence>
<evidence type="ECO:0000256" key="1">
    <source>
        <dbReference type="ARBA" id="ARBA00001232"/>
    </source>
</evidence>